<protein>
    <submittedName>
        <fullName evidence="1">Pentapeptide repeat protein</fullName>
    </submittedName>
</protein>
<dbReference type="EMBL" id="QGGU01000007">
    <property type="protein sequence ID" value="PWK49854.1"/>
    <property type="molecule type" value="Genomic_DNA"/>
</dbReference>
<dbReference type="Gene3D" id="2.160.20.80">
    <property type="entry name" value="E3 ubiquitin-protein ligase SopA"/>
    <property type="match status" value="1"/>
</dbReference>
<name>A0A316FMA4_9GAMM</name>
<dbReference type="OrthoDB" id="7061297at2"/>
<dbReference type="RefSeq" id="WP_109763645.1">
    <property type="nucleotide sequence ID" value="NZ_QGGU01000007.1"/>
</dbReference>
<keyword evidence="2" id="KW-1185">Reference proteome</keyword>
<proteinExistence type="predicted"/>
<evidence type="ECO:0000313" key="2">
    <source>
        <dbReference type="Proteomes" id="UP000245790"/>
    </source>
</evidence>
<accession>A0A316FMA4</accession>
<gene>
    <name evidence="1" type="ORF">C8D97_10715</name>
</gene>
<sequence>MAVRIIDDPLYQLLRNEQVEDFNKQRESLNTLDFSDCDFRGLDLRRLNASGINFSGAYFRGADLRGIDFSQSNLRGASLANSQVSGCLFPVELSAAEIDLSIQQGTRMRYQR</sequence>
<organism evidence="1 2">
    <name type="scientific">Pleionea mediterranea</name>
    <dbReference type="NCBI Taxonomy" id="523701"/>
    <lineage>
        <taxon>Bacteria</taxon>
        <taxon>Pseudomonadati</taxon>
        <taxon>Pseudomonadota</taxon>
        <taxon>Gammaproteobacteria</taxon>
        <taxon>Oceanospirillales</taxon>
        <taxon>Pleioneaceae</taxon>
        <taxon>Pleionea</taxon>
    </lineage>
</organism>
<dbReference type="InterPro" id="IPR001646">
    <property type="entry name" value="5peptide_repeat"/>
</dbReference>
<dbReference type="AlphaFoldDB" id="A0A316FMA4"/>
<reference evidence="1 2" key="1">
    <citation type="submission" date="2018-05" db="EMBL/GenBank/DDBJ databases">
        <title>Genomic Encyclopedia of Type Strains, Phase IV (KMG-IV): sequencing the most valuable type-strain genomes for metagenomic binning, comparative biology and taxonomic classification.</title>
        <authorList>
            <person name="Goeker M."/>
        </authorList>
    </citation>
    <scope>NUCLEOTIDE SEQUENCE [LARGE SCALE GENOMIC DNA]</scope>
    <source>
        <strain evidence="1 2">DSM 25350</strain>
    </source>
</reference>
<dbReference type="InterPro" id="IPR016933">
    <property type="entry name" value="UCP029688_pentapep"/>
</dbReference>
<comment type="caution">
    <text evidence="1">The sequence shown here is derived from an EMBL/GenBank/DDBJ whole genome shotgun (WGS) entry which is preliminary data.</text>
</comment>
<dbReference type="PIRSF" id="PIRSF029688">
    <property type="entry name" value="UCP29688_pentapep"/>
    <property type="match status" value="1"/>
</dbReference>
<evidence type="ECO:0000313" key="1">
    <source>
        <dbReference type="EMBL" id="PWK49854.1"/>
    </source>
</evidence>
<dbReference type="Pfam" id="PF00805">
    <property type="entry name" value="Pentapeptide"/>
    <property type="match status" value="1"/>
</dbReference>
<dbReference type="SUPFAM" id="SSF141571">
    <property type="entry name" value="Pentapeptide repeat-like"/>
    <property type="match status" value="1"/>
</dbReference>
<dbReference type="Proteomes" id="UP000245790">
    <property type="component" value="Unassembled WGS sequence"/>
</dbReference>